<evidence type="ECO:0000313" key="1">
    <source>
        <dbReference type="EMBL" id="KAJ1530160.1"/>
    </source>
</evidence>
<name>A0AAV7XXS1_9NEOP</name>
<reference evidence="1" key="1">
    <citation type="submission" date="2022-12" db="EMBL/GenBank/DDBJ databases">
        <title>Chromosome-level genome assembly of the bean flower thrips Megalurothrips usitatus.</title>
        <authorList>
            <person name="Ma L."/>
            <person name="Liu Q."/>
            <person name="Li H."/>
            <person name="Cai W."/>
        </authorList>
    </citation>
    <scope>NUCLEOTIDE SEQUENCE</scope>
    <source>
        <strain evidence="1">Cailab_2022a</strain>
    </source>
</reference>
<dbReference type="PANTHER" id="PTHR46579:SF1">
    <property type="entry name" value="F5_8 TYPE C DOMAIN-CONTAINING PROTEIN"/>
    <property type="match status" value="1"/>
</dbReference>
<sequence length="188" mass="21234">MDDYDKVLIHLRESFVFVAAVWYDKVKPNMNTLLRPFSDRMIQLDVQEVRWSHPQSGQDQTSFVKVPLIIADAPARAKGQNLLQFNGEYGCNTCEIKTVKTAAVPGLRRIRVYPYVQNPVLRTKAAMHNQATEAQRLGTIVKDVKGPSVLSLIPSVDISVCFIPEYMHGVLLGVEKHLLTIWSEVDEV</sequence>
<dbReference type="PANTHER" id="PTHR46579">
    <property type="entry name" value="F5/8 TYPE C DOMAIN-CONTAINING PROTEIN-RELATED"/>
    <property type="match status" value="1"/>
</dbReference>
<dbReference type="AlphaFoldDB" id="A0AAV7XXS1"/>
<accession>A0AAV7XXS1</accession>
<keyword evidence="2" id="KW-1185">Reference proteome</keyword>
<protein>
    <submittedName>
        <fullName evidence="1">Uncharacterized protein</fullName>
    </submittedName>
</protein>
<comment type="caution">
    <text evidence="1">The sequence shown here is derived from an EMBL/GenBank/DDBJ whole genome shotgun (WGS) entry which is preliminary data.</text>
</comment>
<dbReference type="EMBL" id="JAPTSV010000002">
    <property type="protein sequence ID" value="KAJ1530160.1"/>
    <property type="molecule type" value="Genomic_DNA"/>
</dbReference>
<evidence type="ECO:0000313" key="2">
    <source>
        <dbReference type="Proteomes" id="UP001075354"/>
    </source>
</evidence>
<organism evidence="1 2">
    <name type="scientific">Megalurothrips usitatus</name>
    <name type="common">bean blossom thrips</name>
    <dbReference type="NCBI Taxonomy" id="439358"/>
    <lineage>
        <taxon>Eukaryota</taxon>
        <taxon>Metazoa</taxon>
        <taxon>Ecdysozoa</taxon>
        <taxon>Arthropoda</taxon>
        <taxon>Hexapoda</taxon>
        <taxon>Insecta</taxon>
        <taxon>Pterygota</taxon>
        <taxon>Neoptera</taxon>
        <taxon>Paraneoptera</taxon>
        <taxon>Thysanoptera</taxon>
        <taxon>Terebrantia</taxon>
        <taxon>Thripoidea</taxon>
        <taxon>Thripidae</taxon>
        <taxon>Megalurothrips</taxon>
    </lineage>
</organism>
<proteinExistence type="predicted"/>
<gene>
    <name evidence="1" type="ORF">ONE63_005091</name>
</gene>
<dbReference type="Proteomes" id="UP001075354">
    <property type="component" value="Chromosome 2"/>
</dbReference>